<dbReference type="EMBL" id="JADCNL010000007">
    <property type="protein sequence ID" value="KAG0474051.1"/>
    <property type="molecule type" value="Genomic_DNA"/>
</dbReference>
<dbReference type="Proteomes" id="UP000636800">
    <property type="component" value="Chromosome 7"/>
</dbReference>
<accession>A0A835QIS0</accession>
<dbReference type="AlphaFoldDB" id="A0A835QIS0"/>
<evidence type="ECO:0000313" key="2">
    <source>
        <dbReference type="Proteomes" id="UP000636800"/>
    </source>
</evidence>
<evidence type="ECO:0000313" key="1">
    <source>
        <dbReference type="EMBL" id="KAG0474051.1"/>
    </source>
</evidence>
<protein>
    <submittedName>
        <fullName evidence="1">Uncharacterized protein</fullName>
    </submittedName>
</protein>
<sequence>MVDTLDQEQDNIGVGKKLKNGEFKRSYWRLKIAAWEHTAASAPLTHTPGGGAAFGAVGFRKGNLTPPLYSKFKLVRRLLSTWKDVVREHALSWV</sequence>
<keyword evidence="2" id="KW-1185">Reference proteome</keyword>
<gene>
    <name evidence="1" type="ORF">HPP92_015908</name>
</gene>
<reference evidence="1 2" key="1">
    <citation type="journal article" date="2020" name="Nat. Food">
        <title>A phased Vanilla planifolia genome enables genetic improvement of flavour and production.</title>
        <authorList>
            <person name="Hasing T."/>
            <person name="Tang H."/>
            <person name="Brym M."/>
            <person name="Khazi F."/>
            <person name="Huang T."/>
            <person name="Chambers A.H."/>
        </authorList>
    </citation>
    <scope>NUCLEOTIDE SEQUENCE [LARGE SCALE GENOMIC DNA]</scope>
    <source>
        <tissue evidence="1">Leaf</tissue>
    </source>
</reference>
<organism evidence="1 2">
    <name type="scientific">Vanilla planifolia</name>
    <name type="common">Vanilla</name>
    <dbReference type="NCBI Taxonomy" id="51239"/>
    <lineage>
        <taxon>Eukaryota</taxon>
        <taxon>Viridiplantae</taxon>
        <taxon>Streptophyta</taxon>
        <taxon>Embryophyta</taxon>
        <taxon>Tracheophyta</taxon>
        <taxon>Spermatophyta</taxon>
        <taxon>Magnoliopsida</taxon>
        <taxon>Liliopsida</taxon>
        <taxon>Asparagales</taxon>
        <taxon>Orchidaceae</taxon>
        <taxon>Vanilloideae</taxon>
        <taxon>Vanilleae</taxon>
        <taxon>Vanilla</taxon>
    </lineage>
</organism>
<name>A0A835QIS0_VANPL</name>
<comment type="caution">
    <text evidence="1">The sequence shown here is derived from an EMBL/GenBank/DDBJ whole genome shotgun (WGS) entry which is preliminary data.</text>
</comment>
<proteinExistence type="predicted"/>